<dbReference type="GO" id="GO:0015807">
    <property type="term" value="P:L-amino acid transport"/>
    <property type="evidence" value="ECO:0007669"/>
    <property type="project" value="TreeGrafter"/>
</dbReference>
<sequence>MSQARNSAATAPLLTLAGVNAWYGAAHILHDIALDVGQGEVVALMGRNGAGKSTTLKAIMGLGPKRDGQIRFMGHALEKRQPYEVARLGLGYVPEDRRIFTELTIKENLMTGRQAERTWPDGRPGLNWTVQAIDELFPNLAGMKDRPAGAISGGEQQMLTVARTLMGNPYMLLLDEPSEGVAPVIIEQMVSMILALKARGASVLLSEQNIHFARLVADRAYVLEKGAIRYSGSMSDLAENEQVRRSYLSL</sequence>
<keyword evidence="3" id="KW-1003">Cell membrane</keyword>
<keyword evidence="9" id="KW-1185">Reference proteome</keyword>
<dbReference type="PROSITE" id="PS50893">
    <property type="entry name" value="ABC_TRANSPORTER_2"/>
    <property type="match status" value="1"/>
</dbReference>
<proteinExistence type="inferred from homology"/>
<organism evidence="8 9">
    <name type="scientific">Pollutimonas subterranea</name>
    <dbReference type="NCBI Taxonomy" id="2045210"/>
    <lineage>
        <taxon>Bacteria</taxon>
        <taxon>Pseudomonadati</taxon>
        <taxon>Pseudomonadota</taxon>
        <taxon>Betaproteobacteria</taxon>
        <taxon>Burkholderiales</taxon>
        <taxon>Alcaligenaceae</taxon>
        <taxon>Pollutimonas</taxon>
    </lineage>
</organism>
<evidence type="ECO:0000256" key="2">
    <source>
        <dbReference type="ARBA" id="ARBA00022448"/>
    </source>
</evidence>
<dbReference type="GO" id="GO:0015658">
    <property type="term" value="F:branched-chain amino acid transmembrane transporter activity"/>
    <property type="evidence" value="ECO:0007669"/>
    <property type="project" value="TreeGrafter"/>
</dbReference>
<dbReference type="SUPFAM" id="SSF52540">
    <property type="entry name" value="P-loop containing nucleoside triphosphate hydrolases"/>
    <property type="match status" value="1"/>
</dbReference>
<dbReference type="CDD" id="cd03224">
    <property type="entry name" value="ABC_TM1139_LivF_branched"/>
    <property type="match status" value="1"/>
</dbReference>
<evidence type="ECO:0000256" key="4">
    <source>
        <dbReference type="ARBA" id="ARBA00022741"/>
    </source>
</evidence>
<evidence type="ECO:0000313" key="9">
    <source>
        <dbReference type="Proteomes" id="UP000234190"/>
    </source>
</evidence>
<accession>A0A2N4U8M9</accession>
<dbReference type="Pfam" id="PF00005">
    <property type="entry name" value="ABC_tran"/>
    <property type="match status" value="1"/>
</dbReference>
<dbReference type="PROSITE" id="PS00211">
    <property type="entry name" value="ABC_TRANSPORTER_1"/>
    <property type="match status" value="1"/>
</dbReference>
<evidence type="ECO:0000256" key="3">
    <source>
        <dbReference type="ARBA" id="ARBA00022475"/>
    </source>
</evidence>
<keyword evidence="2" id="KW-0813">Transport</keyword>
<comment type="similarity">
    <text evidence="1">Belongs to the ABC transporter superfamily.</text>
</comment>
<dbReference type="EMBL" id="PDNW01000002">
    <property type="protein sequence ID" value="PLC51376.1"/>
    <property type="molecule type" value="Genomic_DNA"/>
</dbReference>
<evidence type="ECO:0000256" key="1">
    <source>
        <dbReference type="ARBA" id="ARBA00005417"/>
    </source>
</evidence>
<dbReference type="AlphaFoldDB" id="A0A2N4U8M9"/>
<comment type="caution">
    <text evidence="8">The sequence shown here is derived from an EMBL/GenBank/DDBJ whole genome shotgun (WGS) entry which is preliminary data.</text>
</comment>
<dbReference type="InterPro" id="IPR052156">
    <property type="entry name" value="BCAA_Transport_ATP-bd_LivF"/>
</dbReference>
<name>A0A2N4U8M9_9BURK</name>
<keyword evidence="6" id="KW-0029">Amino-acid transport</keyword>
<evidence type="ECO:0000313" key="8">
    <source>
        <dbReference type="EMBL" id="PLC51376.1"/>
    </source>
</evidence>
<dbReference type="RefSeq" id="WP_102072695.1">
    <property type="nucleotide sequence ID" value="NZ_PDNW01000002.1"/>
</dbReference>
<dbReference type="InterPro" id="IPR003439">
    <property type="entry name" value="ABC_transporter-like_ATP-bd"/>
</dbReference>
<dbReference type="Gene3D" id="3.40.50.300">
    <property type="entry name" value="P-loop containing nucleotide triphosphate hydrolases"/>
    <property type="match status" value="1"/>
</dbReference>
<keyword evidence="4" id="KW-0547">Nucleotide-binding</keyword>
<evidence type="ECO:0000259" key="7">
    <source>
        <dbReference type="PROSITE" id="PS50893"/>
    </source>
</evidence>
<reference evidence="8 9" key="1">
    <citation type="submission" date="2017-10" db="EMBL/GenBank/DDBJ databases">
        <title>Two draft genome sequences of Pusillimonas sp. strains isolated from a nitrate- and radionuclide-contaminated groundwater in Russia.</title>
        <authorList>
            <person name="Grouzdev D.S."/>
            <person name="Tourova T.P."/>
            <person name="Goeva M.A."/>
            <person name="Babich T.L."/>
            <person name="Sokolova D.S."/>
            <person name="Abdullin R."/>
            <person name="Poltaraus A.B."/>
            <person name="Toshchakov S.V."/>
            <person name="Nazina T.N."/>
        </authorList>
    </citation>
    <scope>NUCLEOTIDE SEQUENCE [LARGE SCALE GENOMIC DNA]</scope>
    <source>
        <strain evidence="8 9">JR1/69-3-13</strain>
    </source>
</reference>
<feature type="domain" description="ABC transporter" evidence="7">
    <location>
        <begin position="14"/>
        <end position="250"/>
    </location>
</feature>
<dbReference type="Proteomes" id="UP000234190">
    <property type="component" value="Unassembled WGS sequence"/>
</dbReference>
<dbReference type="PANTHER" id="PTHR43820">
    <property type="entry name" value="HIGH-AFFINITY BRANCHED-CHAIN AMINO ACID TRANSPORT ATP-BINDING PROTEIN LIVF"/>
    <property type="match status" value="1"/>
</dbReference>
<dbReference type="InterPro" id="IPR027417">
    <property type="entry name" value="P-loop_NTPase"/>
</dbReference>
<dbReference type="OrthoDB" id="9776369at2"/>
<keyword evidence="3" id="KW-0472">Membrane</keyword>
<dbReference type="InterPro" id="IPR003593">
    <property type="entry name" value="AAA+_ATPase"/>
</dbReference>
<dbReference type="InterPro" id="IPR017871">
    <property type="entry name" value="ABC_transporter-like_CS"/>
</dbReference>
<dbReference type="PANTHER" id="PTHR43820:SF2">
    <property type="entry name" value="ABC TRANSPORTER ATP-BINDING PROTEIN"/>
    <property type="match status" value="1"/>
</dbReference>
<dbReference type="GO" id="GO:0005524">
    <property type="term" value="F:ATP binding"/>
    <property type="evidence" value="ECO:0007669"/>
    <property type="project" value="UniProtKB-KW"/>
</dbReference>
<evidence type="ECO:0000256" key="5">
    <source>
        <dbReference type="ARBA" id="ARBA00022840"/>
    </source>
</evidence>
<gene>
    <name evidence="8" type="ORF">CR159_03930</name>
</gene>
<keyword evidence="5 8" id="KW-0067">ATP-binding</keyword>
<protein>
    <submittedName>
        <fullName evidence="8">ABC transporter ATP-binding protein</fullName>
    </submittedName>
</protein>
<dbReference type="SMART" id="SM00382">
    <property type="entry name" value="AAA"/>
    <property type="match status" value="1"/>
</dbReference>
<dbReference type="GO" id="GO:0016887">
    <property type="term" value="F:ATP hydrolysis activity"/>
    <property type="evidence" value="ECO:0007669"/>
    <property type="project" value="InterPro"/>
</dbReference>
<evidence type="ECO:0000256" key="6">
    <source>
        <dbReference type="ARBA" id="ARBA00022970"/>
    </source>
</evidence>